<name>A0A6M5Z141_9BACT</name>
<dbReference type="RefSeq" id="WP_261361869.1">
    <property type="nucleotide sequence ID" value="NZ_CP053452.2"/>
</dbReference>
<feature type="domain" description="DUF1559" evidence="1">
    <location>
        <begin position="1"/>
        <end position="211"/>
    </location>
</feature>
<proteinExistence type="predicted"/>
<gene>
    <name evidence="2" type="ORF">FTUN_7126</name>
</gene>
<dbReference type="KEGG" id="ftj:FTUN_7126"/>
<evidence type="ECO:0000313" key="2">
    <source>
        <dbReference type="EMBL" id="QJW99514.1"/>
    </source>
</evidence>
<keyword evidence="3" id="KW-1185">Reference proteome</keyword>
<evidence type="ECO:0000259" key="1">
    <source>
        <dbReference type="Pfam" id="PF07596"/>
    </source>
</evidence>
<dbReference type="AlphaFoldDB" id="A0A6M5Z141"/>
<dbReference type="Pfam" id="PF07596">
    <property type="entry name" value="SBP_bac_10"/>
    <property type="match status" value="1"/>
</dbReference>
<reference evidence="3" key="1">
    <citation type="submission" date="2020-05" db="EMBL/GenBank/DDBJ databases">
        <title>Frigoriglobus tundricola gen. nov., sp. nov., a psychrotolerant cellulolytic planctomycete of the family Gemmataceae with two divergent copies of 16S rRNA gene.</title>
        <authorList>
            <person name="Kulichevskaya I.S."/>
            <person name="Ivanova A.A."/>
            <person name="Naumoff D.G."/>
            <person name="Beletsky A.V."/>
            <person name="Rijpstra W.I.C."/>
            <person name="Sinninghe Damste J.S."/>
            <person name="Mardanov A.V."/>
            <person name="Ravin N.V."/>
            <person name="Dedysh S.N."/>
        </authorList>
    </citation>
    <scope>NUCLEOTIDE SEQUENCE [LARGE SCALE GENOMIC DNA]</scope>
    <source>
        <strain evidence="3">PL17</strain>
    </source>
</reference>
<organism evidence="2 3">
    <name type="scientific">Frigoriglobus tundricola</name>
    <dbReference type="NCBI Taxonomy" id="2774151"/>
    <lineage>
        <taxon>Bacteria</taxon>
        <taxon>Pseudomonadati</taxon>
        <taxon>Planctomycetota</taxon>
        <taxon>Planctomycetia</taxon>
        <taxon>Gemmatales</taxon>
        <taxon>Gemmataceae</taxon>
        <taxon>Frigoriglobus</taxon>
    </lineage>
</organism>
<accession>A0A6M5Z141</accession>
<dbReference type="EMBL" id="CP053452">
    <property type="protein sequence ID" value="QJW99514.1"/>
    <property type="molecule type" value="Genomic_DNA"/>
</dbReference>
<sequence>MEQNPLANIYNYSVRFNDVANREAVKYPLPFMLCPSTPGGPRMHPKFPAVVPPGDTKWPAAACDYAGSAGPDAKLWTVTPPAVRYPQPANTNGFFVGTVQPGGHGRQYRDITDGSSNTIVLVESAARPEVWQAGKAVPGSGLEASASATYVSVCSWAEGNLFKVRGYTADGATWGGPCLINCTNYYAMYSFHPGAVNTGRVDGSVRTLRSSATPDVIAALLTIAGGEVVNDE</sequence>
<protein>
    <recommendedName>
        <fullName evidence="1">DUF1559 domain-containing protein</fullName>
    </recommendedName>
</protein>
<evidence type="ECO:0000313" key="3">
    <source>
        <dbReference type="Proteomes" id="UP000503447"/>
    </source>
</evidence>
<dbReference type="InterPro" id="IPR011453">
    <property type="entry name" value="DUF1559"/>
</dbReference>
<dbReference type="Proteomes" id="UP000503447">
    <property type="component" value="Chromosome"/>
</dbReference>